<feature type="signal peptide" evidence="4">
    <location>
        <begin position="1"/>
        <end position="23"/>
    </location>
</feature>
<keyword evidence="3 6" id="KW-0378">Hydrolase</keyword>
<dbReference type="SUPFAM" id="SSF53474">
    <property type="entry name" value="alpha/beta-Hydrolases"/>
    <property type="match status" value="1"/>
</dbReference>
<evidence type="ECO:0000259" key="5">
    <source>
        <dbReference type="Pfam" id="PF01764"/>
    </source>
</evidence>
<dbReference type="PANTHER" id="PTHR46640">
    <property type="entry name" value="TRIACYLGLYCEROL LIPASE, PUTATIVE (AFU_ORTHOLOGUE AFUA_6G06510)-RELATED"/>
    <property type="match status" value="1"/>
</dbReference>
<dbReference type="OrthoDB" id="438440at2759"/>
<keyword evidence="2 4" id="KW-0732">Signal</keyword>
<sequence>MINPLRCFYALAILAIISQFAEGLPQDLDDDTISYISSAISSPACSSIDNVDNHSTQKITEQYLSKLENWSKMVDNSYCVGAENSISEPFTCDAWCSEYPEVELVYKWSGQGTFSATGFIALDHATKTVLLIIRGTRSLRDIITDLRVRSKDMTKMKKCIPDVREKILDQCPECEVHSGFMSAFLQSYKQVKPVLYKTLDERSDYRLFVGGHSLGGAIAILYGLTLKLQTYDPIVFSMAQPRVGNAAFANFLDVVFFGKCNPTTLDLTDTNRRLFRLTHYRDPVPRVPAWGDYRHSSGEIYIGDEGGIDPSLDQVWTCNGQENVNCVSGGDLRLTVGTMKQNHNNYFIHMSSRCGSTLKDWYNGRNP</sequence>
<dbReference type="STRING" id="857566.A0A1E3PCK2"/>
<name>A0A1E3PCK2_9ASCO</name>
<feature type="chain" id="PRO_5009133817" description="triacylglycerol lipase" evidence="4">
    <location>
        <begin position="24"/>
        <end position="367"/>
    </location>
</feature>
<dbReference type="Pfam" id="PF01764">
    <property type="entry name" value="Lipase_3"/>
    <property type="match status" value="1"/>
</dbReference>
<feature type="domain" description="Fungal lipase-type" evidence="5">
    <location>
        <begin position="131"/>
        <end position="289"/>
    </location>
</feature>
<evidence type="ECO:0000256" key="2">
    <source>
        <dbReference type="ARBA" id="ARBA00022729"/>
    </source>
</evidence>
<dbReference type="EMBL" id="KV454416">
    <property type="protein sequence ID" value="ODQ63108.1"/>
    <property type="molecule type" value="Genomic_DNA"/>
</dbReference>
<evidence type="ECO:0000256" key="1">
    <source>
        <dbReference type="ARBA" id="ARBA00013279"/>
    </source>
</evidence>
<evidence type="ECO:0000256" key="4">
    <source>
        <dbReference type="SAM" id="SignalP"/>
    </source>
</evidence>
<dbReference type="GO" id="GO:0006629">
    <property type="term" value="P:lipid metabolic process"/>
    <property type="evidence" value="ECO:0007669"/>
    <property type="project" value="InterPro"/>
</dbReference>
<dbReference type="CDD" id="cd00519">
    <property type="entry name" value="Lipase_3"/>
    <property type="match status" value="1"/>
</dbReference>
<organism evidence="6 7">
    <name type="scientific">Nadsonia fulvescens var. elongata DSM 6958</name>
    <dbReference type="NCBI Taxonomy" id="857566"/>
    <lineage>
        <taxon>Eukaryota</taxon>
        <taxon>Fungi</taxon>
        <taxon>Dikarya</taxon>
        <taxon>Ascomycota</taxon>
        <taxon>Saccharomycotina</taxon>
        <taxon>Dipodascomycetes</taxon>
        <taxon>Dipodascales</taxon>
        <taxon>Dipodascales incertae sedis</taxon>
        <taxon>Nadsonia</taxon>
    </lineage>
</organism>
<dbReference type="AlphaFoldDB" id="A0A1E3PCK2"/>
<dbReference type="PANTHER" id="PTHR46640:SF1">
    <property type="entry name" value="FUNGAL LIPASE-LIKE DOMAIN-CONTAINING PROTEIN-RELATED"/>
    <property type="match status" value="1"/>
</dbReference>
<evidence type="ECO:0000313" key="6">
    <source>
        <dbReference type="EMBL" id="ODQ63108.1"/>
    </source>
</evidence>
<accession>A0A1E3PCK2</accession>
<dbReference type="InterPro" id="IPR051299">
    <property type="entry name" value="AB_hydrolase_lip/est"/>
</dbReference>
<evidence type="ECO:0000313" key="7">
    <source>
        <dbReference type="Proteomes" id="UP000095009"/>
    </source>
</evidence>
<evidence type="ECO:0000256" key="3">
    <source>
        <dbReference type="ARBA" id="ARBA00022801"/>
    </source>
</evidence>
<protein>
    <recommendedName>
        <fullName evidence="1">triacylglycerol lipase</fullName>
        <ecNumber evidence="1">3.1.1.3</ecNumber>
    </recommendedName>
</protein>
<proteinExistence type="predicted"/>
<gene>
    <name evidence="6" type="ORF">NADFUDRAFT_53756</name>
</gene>
<reference evidence="6 7" key="1">
    <citation type="journal article" date="2016" name="Proc. Natl. Acad. Sci. U.S.A.">
        <title>Comparative genomics of biotechnologically important yeasts.</title>
        <authorList>
            <person name="Riley R."/>
            <person name="Haridas S."/>
            <person name="Wolfe K.H."/>
            <person name="Lopes M.R."/>
            <person name="Hittinger C.T."/>
            <person name="Goeker M."/>
            <person name="Salamov A.A."/>
            <person name="Wisecaver J.H."/>
            <person name="Long T.M."/>
            <person name="Calvey C.H."/>
            <person name="Aerts A.L."/>
            <person name="Barry K.W."/>
            <person name="Choi C."/>
            <person name="Clum A."/>
            <person name="Coughlan A.Y."/>
            <person name="Deshpande S."/>
            <person name="Douglass A.P."/>
            <person name="Hanson S.J."/>
            <person name="Klenk H.-P."/>
            <person name="LaButti K.M."/>
            <person name="Lapidus A."/>
            <person name="Lindquist E.A."/>
            <person name="Lipzen A.M."/>
            <person name="Meier-Kolthoff J.P."/>
            <person name="Ohm R.A."/>
            <person name="Otillar R.P."/>
            <person name="Pangilinan J.L."/>
            <person name="Peng Y."/>
            <person name="Rokas A."/>
            <person name="Rosa C.A."/>
            <person name="Scheuner C."/>
            <person name="Sibirny A.A."/>
            <person name="Slot J.C."/>
            <person name="Stielow J.B."/>
            <person name="Sun H."/>
            <person name="Kurtzman C.P."/>
            <person name="Blackwell M."/>
            <person name="Grigoriev I.V."/>
            <person name="Jeffries T.W."/>
        </authorList>
    </citation>
    <scope>NUCLEOTIDE SEQUENCE [LARGE SCALE GENOMIC DNA]</scope>
    <source>
        <strain evidence="6 7">DSM 6958</strain>
    </source>
</reference>
<dbReference type="GO" id="GO:0004806">
    <property type="term" value="F:triacylglycerol lipase activity"/>
    <property type="evidence" value="ECO:0007669"/>
    <property type="project" value="UniProtKB-EC"/>
</dbReference>
<keyword evidence="7" id="KW-1185">Reference proteome</keyword>
<dbReference type="Gene3D" id="3.40.50.1820">
    <property type="entry name" value="alpha/beta hydrolase"/>
    <property type="match status" value="1"/>
</dbReference>
<dbReference type="Proteomes" id="UP000095009">
    <property type="component" value="Unassembled WGS sequence"/>
</dbReference>
<dbReference type="InterPro" id="IPR029058">
    <property type="entry name" value="AB_hydrolase_fold"/>
</dbReference>
<dbReference type="InterPro" id="IPR002921">
    <property type="entry name" value="Fungal_lipase-type"/>
</dbReference>
<dbReference type="EC" id="3.1.1.3" evidence="1"/>